<dbReference type="SUPFAM" id="SSF51569">
    <property type="entry name" value="Aldolase"/>
    <property type="match status" value="1"/>
</dbReference>
<protein>
    <submittedName>
        <fullName evidence="5">Dihydrodipicolinate synthase family protein</fullName>
    </submittedName>
</protein>
<dbReference type="PANTHER" id="PTHR12128:SF66">
    <property type="entry name" value="4-HYDROXY-2-OXOGLUTARATE ALDOLASE, MITOCHONDRIAL"/>
    <property type="match status" value="1"/>
</dbReference>
<organism evidence="5 6">
    <name type="scientific">Faecalispora sporosphaeroides</name>
    <dbReference type="NCBI Taxonomy" id="1549"/>
    <lineage>
        <taxon>Bacteria</taxon>
        <taxon>Bacillati</taxon>
        <taxon>Bacillota</taxon>
        <taxon>Clostridia</taxon>
        <taxon>Eubacteriales</taxon>
        <taxon>Oscillospiraceae</taxon>
        <taxon>Faecalispora</taxon>
    </lineage>
</organism>
<dbReference type="GO" id="GO:0008840">
    <property type="term" value="F:4-hydroxy-tetrahydrodipicolinate synthase activity"/>
    <property type="evidence" value="ECO:0007669"/>
    <property type="project" value="TreeGrafter"/>
</dbReference>
<dbReference type="SMART" id="SM01130">
    <property type="entry name" value="DHDPS"/>
    <property type="match status" value="1"/>
</dbReference>
<reference evidence="5" key="1">
    <citation type="submission" date="2019-04" db="EMBL/GenBank/DDBJ databases">
        <title>Evolution of Biomass-Degrading Anaerobic Consortia Revealed by Metagenomics.</title>
        <authorList>
            <person name="Peng X."/>
        </authorList>
    </citation>
    <scope>NUCLEOTIDE SEQUENCE</scope>
    <source>
        <strain evidence="5">SIG551</strain>
    </source>
</reference>
<name>A0A928Q334_9FIRM</name>
<evidence type="ECO:0000313" key="5">
    <source>
        <dbReference type="EMBL" id="MBE6833578.1"/>
    </source>
</evidence>
<dbReference type="InterPro" id="IPR002220">
    <property type="entry name" value="DapA-like"/>
</dbReference>
<evidence type="ECO:0000256" key="2">
    <source>
        <dbReference type="ARBA" id="ARBA00023239"/>
    </source>
</evidence>
<accession>A0A928Q334</accession>
<dbReference type="PANTHER" id="PTHR12128">
    <property type="entry name" value="DIHYDRODIPICOLINATE SYNTHASE"/>
    <property type="match status" value="1"/>
</dbReference>
<comment type="similarity">
    <text evidence="1 3">Belongs to the DapA family.</text>
</comment>
<dbReference type="CDD" id="cd00408">
    <property type="entry name" value="DHDPS-like"/>
    <property type="match status" value="1"/>
</dbReference>
<feature type="active site" description="Schiff-base intermediate with substrate" evidence="4">
    <location>
        <position position="170"/>
    </location>
</feature>
<dbReference type="EMBL" id="SVNY01000003">
    <property type="protein sequence ID" value="MBE6833578.1"/>
    <property type="molecule type" value="Genomic_DNA"/>
</dbReference>
<dbReference type="InterPro" id="IPR013785">
    <property type="entry name" value="Aldolase_TIM"/>
</dbReference>
<comment type="caution">
    <text evidence="5">The sequence shown here is derived from an EMBL/GenBank/DDBJ whole genome shotgun (WGS) entry which is preliminary data.</text>
</comment>
<dbReference type="PIRSF" id="PIRSF001365">
    <property type="entry name" value="DHDPS"/>
    <property type="match status" value="1"/>
</dbReference>
<feature type="active site" description="Proton donor/acceptor" evidence="4">
    <location>
        <position position="142"/>
    </location>
</feature>
<dbReference type="RefSeq" id="WP_326840415.1">
    <property type="nucleotide sequence ID" value="NZ_SVNY01000003.1"/>
</dbReference>
<evidence type="ECO:0000313" key="6">
    <source>
        <dbReference type="Proteomes" id="UP000754750"/>
    </source>
</evidence>
<evidence type="ECO:0000256" key="3">
    <source>
        <dbReference type="PIRNR" id="PIRNR001365"/>
    </source>
</evidence>
<proteinExistence type="inferred from homology"/>
<evidence type="ECO:0000256" key="4">
    <source>
        <dbReference type="PIRSR" id="PIRSR001365-1"/>
    </source>
</evidence>
<dbReference type="AlphaFoldDB" id="A0A928Q334"/>
<dbReference type="Proteomes" id="UP000754750">
    <property type="component" value="Unassembled WGS sequence"/>
</dbReference>
<sequence length="308" mass="34828">MSTNFAHGAWPTMITPFNRDNEIDYITLGALIEWYIQNGADGLFATCQSSEIFYLSLEERVKLTRFVREKAAGRIPVIASGHVSYDLRDQAEELNRIAETNVDAVILISNRLAAENESDDVFIERLERLLEQLPKDVKLGFYECPVPYKRVLTPPILKYCVSTGRFAFLKDTCCDMKQIGEKLEILKGSGIHLFNANTATLVESMKRGGSGYSGVMANFQMKLYSWLVKHWQDDPETTDFIQNILTACSYIELKNYPANAKCYLNMVGVPMKETARKGRQSIQTATELLELSQLAQLTKRLEVQLGIS</sequence>
<dbReference type="Gene3D" id="3.20.20.70">
    <property type="entry name" value="Aldolase class I"/>
    <property type="match status" value="1"/>
</dbReference>
<gene>
    <name evidence="5" type="ORF">E7512_08370</name>
</gene>
<keyword evidence="2 3" id="KW-0456">Lyase</keyword>
<evidence type="ECO:0000256" key="1">
    <source>
        <dbReference type="ARBA" id="ARBA00007592"/>
    </source>
</evidence>
<dbReference type="Pfam" id="PF00701">
    <property type="entry name" value="DHDPS"/>
    <property type="match status" value="2"/>
</dbReference>